<dbReference type="PANTHER" id="PTHR42899:SF1">
    <property type="entry name" value="SPERMATOGENESIS-ASSOCIATED PROTEIN 20"/>
    <property type="match status" value="1"/>
</dbReference>
<dbReference type="AlphaFoldDB" id="X1AJF7"/>
<evidence type="ECO:0008006" key="2">
    <source>
        <dbReference type="Google" id="ProtNLM"/>
    </source>
</evidence>
<gene>
    <name evidence="1" type="ORF">S01H4_26182</name>
</gene>
<protein>
    <recommendedName>
        <fullName evidence="2">Thioredoxin domain-containing protein</fullName>
    </recommendedName>
</protein>
<organism evidence="1">
    <name type="scientific">marine sediment metagenome</name>
    <dbReference type="NCBI Taxonomy" id="412755"/>
    <lineage>
        <taxon>unclassified sequences</taxon>
        <taxon>metagenomes</taxon>
        <taxon>ecological metagenomes</taxon>
    </lineage>
</organism>
<proteinExistence type="predicted"/>
<name>X1AJF7_9ZZZZ</name>
<dbReference type="EMBL" id="BART01012579">
    <property type="protein sequence ID" value="GAG82745.1"/>
    <property type="molecule type" value="Genomic_DNA"/>
</dbReference>
<dbReference type="InterPro" id="IPR024705">
    <property type="entry name" value="Ssp411"/>
</dbReference>
<dbReference type="InterPro" id="IPR008928">
    <property type="entry name" value="6-hairpin_glycosidase_sf"/>
</dbReference>
<dbReference type="PANTHER" id="PTHR42899">
    <property type="entry name" value="SPERMATOGENESIS-ASSOCIATED PROTEIN 20"/>
    <property type="match status" value="1"/>
</dbReference>
<comment type="caution">
    <text evidence="1">The sequence shown here is derived from an EMBL/GenBank/DDBJ whole genome shotgun (WGS) entry which is preliminary data.</text>
</comment>
<accession>X1AJF7</accession>
<reference evidence="1" key="1">
    <citation type="journal article" date="2014" name="Front. Microbiol.">
        <title>High frequency of phylogenetically diverse reductive dehalogenase-homologous genes in deep subseafloor sedimentary metagenomes.</title>
        <authorList>
            <person name="Kawai M."/>
            <person name="Futagami T."/>
            <person name="Toyoda A."/>
            <person name="Takaki Y."/>
            <person name="Nishi S."/>
            <person name="Hori S."/>
            <person name="Arai W."/>
            <person name="Tsubouchi T."/>
            <person name="Morono Y."/>
            <person name="Uchiyama I."/>
            <person name="Ito T."/>
            <person name="Fujiyama A."/>
            <person name="Inagaki F."/>
            <person name="Takami H."/>
        </authorList>
    </citation>
    <scope>NUCLEOTIDE SEQUENCE</scope>
    <source>
        <strain evidence="1">Expedition CK06-06</strain>
    </source>
</reference>
<sequence length="110" mass="13338">MDDKRLIQRAEKSAKFILDKLLFKNRLHRIFKDEQPKQLAYLNDYAFFIAALLDLYEASHDPYWLSEAMSLNKIFLQHFEDKQAGGFYLSSDENRRRYDQTNHQRPFYLK</sequence>
<evidence type="ECO:0000313" key="1">
    <source>
        <dbReference type="EMBL" id="GAG82745.1"/>
    </source>
</evidence>
<dbReference type="GO" id="GO:0005975">
    <property type="term" value="P:carbohydrate metabolic process"/>
    <property type="evidence" value="ECO:0007669"/>
    <property type="project" value="InterPro"/>
</dbReference>
<dbReference type="SUPFAM" id="SSF48208">
    <property type="entry name" value="Six-hairpin glycosidases"/>
    <property type="match status" value="1"/>
</dbReference>